<feature type="compositionally biased region" description="Polar residues" evidence="1">
    <location>
        <begin position="360"/>
        <end position="369"/>
    </location>
</feature>
<evidence type="ECO:0000313" key="2">
    <source>
        <dbReference type="EMBL" id="KAH7326389.1"/>
    </source>
</evidence>
<name>A0A8K0WWZ5_9HYPO</name>
<feature type="region of interest" description="Disordered" evidence="1">
    <location>
        <begin position="360"/>
        <end position="382"/>
    </location>
</feature>
<feature type="compositionally biased region" description="Basic and acidic residues" evidence="1">
    <location>
        <begin position="370"/>
        <end position="382"/>
    </location>
</feature>
<evidence type="ECO:0000256" key="1">
    <source>
        <dbReference type="SAM" id="MobiDB-lite"/>
    </source>
</evidence>
<dbReference type="AlphaFoldDB" id="A0A8K0WWZ5"/>
<proteinExistence type="predicted"/>
<evidence type="ECO:0000313" key="3">
    <source>
        <dbReference type="Proteomes" id="UP000813444"/>
    </source>
</evidence>
<feature type="compositionally biased region" description="Pro residues" evidence="1">
    <location>
        <begin position="106"/>
        <end position="116"/>
    </location>
</feature>
<comment type="caution">
    <text evidence="2">The sequence shown here is derived from an EMBL/GenBank/DDBJ whole genome shotgun (WGS) entry which is preliminary data.</text>
</comment>
<dbReference type="OrthoDB" id="2351940at2759"/>
<protein>
    <submittedName>
        <fullName evidence="2">Uncharacterized protein</fullName>
    </submittedName>
</protein>
<keyword evidence="3" id="KW-1185">Reference proteome</keyword>
<feature type="region of interest" description="Disordered" evidence="1">
    <location>
        <begin position="214"/>
        <end position="244"/>
    </location>
</feature>
<accession>A0A8K0WWZ5</accession>
<organism evidence="2 3">
    <name type="scientific">Stachybotrys elegans</name>
    <dbReference type="NCBI Taxonomy" id="80388"/>
    <lineage>
        <taxon>Eukaryota</taxon>
        <taxon>Fungi</taxon>
        <taxon>Dikarya</taxon>
        <taxon>Ascomycota</taxon>
        <taxon>Pezizomycotina</taxon>
        <taxon>Sordariomycetes</taxon>
        <taxon>Hypocreomycetidae</taxon>
        <taxon>Hypocreales</taxon>
        <taxon>Stachybotryaceae</taxon>
        <taxon>Stachybotrys</taxon>
    </lineage>
</organism>
<sequence>MSRRPNSESAPNSGHGSQGRRSRFPPADYPFARSSTTLAPESRIVSPGTTQIRDLYDREDSPPPVRAPGLIPDYEAQMRILEGPGRSRLVRQLQRSRQHPPEDRPPAQPARPPPYEGPLRTVYPVYEAPADTPQHLLDLGYQSQPANSDILRPSLDVGLTQLEHHMRLLNETQEGLRNLPEQSIGGFDLQHVIALDEASASLRHLLDLTARHGNPIARSLTPPPRPPASSETNHSNKRRKLDSEARDPVLLRYGKYGQVEPGRLRLEIVSCDGGMYLDELRYAADNILDDDDNSVYCTKGNRCNIILAHQGTSVFDLQELVIKAPGGTNYSNPVREGMIFVAMTHDELLNRTARYQIQYAPQASESSGQGDDRQSGRREARRVVSVTHGENGVTETVSRRPHIYHVQDDENESRVAQMPSEFLDSQPFDVTTYCSDEETFQDDNSLNPFRGPPNRIGSLPFETGDSSSEEASSLVSDRIYEQIRRQSNVRQSAALTEACEAHATATQEAVRAVGGELLVPHGRFFMPKRKTKCTVRFDPPVSGRYILLKIWSSHHDASSNIDIQSVRAHGYAGPRYFPSSDMV</sequence>
<dbReference type="EMBL" id="JAGPNK010000002">
    <property type="protein sequence ID" value="KAH7326389.1"/>
    <property type="molecule type" value="Genomic_DNA"/>
</dbReference>
<feature type="region of interest" description="Disordered" evidence="1">
    <location>
        <begin position="1"/>
        <end position="73"/>
    </location>
</feature>
<feature type="region of interest" description="Disordered" evidence="1">
    <location>
        <begin position="91"/>
        <end position="119"/>
    </location>
</feature>
<gene>
    <name evidence="2" type="ORF">B0I35DRAFT_475044</name>
</gene>
<reference evidence="2" key="1">
    <citation type="journal article" date="2021" name="Nat. Commun.">
        <title>Genetic determinants of endophytism in the Arabidopsis root mycobiome.</title>
        <authorList>
            <person name="Mesny F."/>
            <person name="Miyauchi S."/>
            <person name="Thiergart T."/>
            <person name="Pickel B."/>
            <person name="Atanasova L."/>
            <person name="Karlsson M."/>
            <person name="Huettel B."/>
            <person name="Barry K.W."/>
            <person name="Haridas S."/>
            <person name="Chen C."/>
            <person name="Bauer D."/>
            <person name="Andreopoulos W."/>
            <person name="Pangilinan J."/>
            <person name="LaButti K."/>
            <person name="Riley R."/>
            <person name="Lipzen A."/>
            <person name="Clum A."/>
            <person name="Drula E."/>
            <person name="Henrissat B."/>
            <person name="Kohler A."/>
            <person name="Grigoriev I.V."/>
            <person name="Martin F.M."/>
            <person name="Hacquard S."/>
        </authorList>
    </citation>
    <scope>NUCLEOTIDE SEQUENCE</scope>
    <source>
        <strain evidence="2">MPI-CAGE-CH-0235</strain>
    </source>
</reference>
<dbReference type="Proteomes" id="UP000813444">
    <property type="component" value="Unassembled WGS sequence"/>
</dbReference>